<keyword evidence="3" id="KW-1185">Reference proteome</keyword>
<evidence type="ECO:0000313" key="2">
    <source>
        <dbReference type="EMBL" id="NGM81355.1"/>
    </source>
</evidence>
<sequence>MREEEQELNEQKEFNRTALDPEEQNAGDRGLHMKSGSELEQEKKLVESMDQPDSFEY</sequence>
<comment type="caution">
    <text evidence="2">The sequence shown here is derived from an EMBL/GenBank/DDBJ whole genome shotgun (WGS) entry which is preliminary data.</text>
</comment>
<name>A0A6M1PGI5_9BACL</name>
<accession>A0A6M1PGI5</accession>
<protein>
    <submittedName>
        <fullName evidence="2">Uncharacterized protein</fullName>
    </submittedName>
</protein>
<evidence type="ECO:0000256" key="1">
    <source>
        <dbReference type="SAM" id="MobiDB-lite"/>
    </source>
</evidence>
<feature type="compositionally biased region" description="Basic and acidic residues" evidence="1">
    <location>
        <begin position="29"/>
        <end position="47"/>
    </location>
</feature>
<feature type="compositionally biased region" description="Basic and acidic residues" evidence="1">
    <location>
        <begin position="1"/>
        <end position="15"/>
    </location>
</feature>
<feature type="region of interest" description="Disordered" evidence="1">
    <location>
        <begin position="1"/>
        <end position="57"/>
    </location>
</feature>
<organism evidence="2 3">
    <name type="scientific">Paenibacillus apii</name>
    <dbReference type="NCBI Taxonomy" id="1850370"/>
    <lineage>
        <taxon>Bacteria</taxon>
        <taxon>Bacillati</taxon>
        <taxon>Bacillota</taxon>
        <taxon>Bacilli</taxon>
        <taxon>Bacillales</taxon>
        <taxon>Paenibacillaceae</taxon>
        <taxon>Paenibacillus</taxon>
    </lineage>
</organism>
<proteinExistence type="predicted"/>
<dbReference type="Proteomes" id="UP000480151">
    <property type="component" value="Unassembled WGS sequence"/>
</dbReference>
<dbReference type="AlphaFoldDB" id="A0A6M1PGI5"/>
<gene>
    <name evidence="2" type="ORF">G5B47_02905</name>
</gene>
<reference evidence="2 3" key="1">
    <citation type="submission" date="2020-02" db="EMBL/GenBank/DDBJ databases">
        <authorList>
            <person name="Gao J."/>
            <person name="Sun J."/>
        </authorList>
    </citation>
    <scope>NUCLEOTIDE SEQUENCE [LARGE SCALE GENOMIC DNA]</scope>
    <source>
        <strain evidence="2 3">7124</strain>
    </source>
</reference>
<evidence type="ECO:0000313" key="3">
    <source>
        <dbReference type="Proteomes" id="UP000480151"/>
    </source>
</evidence>
<dbReference type="EMBL" id="JAAKGU010000001">
    <property type="protein sequence ID" value="NGM81355.1"/>
    <property type="molecule type" value="Genomic_DNA"/>
</dbReference>
<dbReference type="RefSeq" id="WP_165094133.1">
    <property type="nucleotide sequence ID" value="NZ_JAAKGU010000001.1"/>
</dbReference>